<feature type="domain" description="ABC transmembrane type-2" evidence="6">
    <location>
        <begin position="16"/>
        <end position="240"/>
    </location>
</feature>
<dbReference type="EMBL" id="CP022983">
    <property type="protein sequence ID" value="ASV66182.1"/>
    <property type="molecule type" value="Genomic_DNA"/>
</dbReference>
<name>A0A248TDH4_9BACI</name>
<proteinExistence type="inferred from homology"/>
<evidence type="ECO:0000256" key="5">
    <source>
        <dbReference type="RuleBase" id="RU361157"/>
    </source>
</evidence>
<sequence length="244" mass="27280">MRGWLMQTKVEVLRIFRNPYFVFWSLFMPIVFYFVFTNIFNTGMGDSWNSRFLMSVTCFSVMGTSILTLGIRLVEEKAHGWSTLMRTTPLSSSVYFSAKMVGQTMIHICSVTIIFVVGAVINGVNLSVWQWLTSALWILIGALPFLAIGTIIGAMNKVETAAGISNFFYMVLAFMGGLFMPIEVLPSIFKSIAKAIPSYHYGAGVWEITEGGNPSLLNIAVLAGYFLLFVVLSIYIRRKQEVVV</sequence>
<protein>
    <recommendedName>
        <fullName evidence="5">Transport permease protein</fullName>
    </recommendedName>
</protein>
<evidence type="ECO:0000256" key="1">
    <source>
        <dbReference type="ARBA" id="ARBA00004141"/>
    </source>
</evidence>
<feature type="transmembrane region" description="Helical" evidence="5">
    <location>
        <begin position="21"/>
        <end position="40"/>
    </location>
</feature>
<dbReference type="OrthoDB" id="63188at2"/>
<dbReference type="RefSeq" id="WP_095369757.1">
    <property type="nucleotide sequence ID" value="NZ_CP022983.1"/>
</dbReference>
<evidence type="ECO:0000313" key="7">
    <source>
        <dbReference type="EMBL" id="ASV66182.1"/>
    </source>
</evidence>
<dbReference type="InterPro" id="IPR051784">
    <property type="entry name" value="Nod_factor_ABC_transporter"/>
</dbReference>
<evidence type="ECO:0000313" key="8">
    <source>
        <dbReference type="Proteomes" id="UP000215137"/>
    </source>
</evidence>
<dbReference type="Pfam" id="PF01061">
    <property type="entry name" value="ABC2_membrane"/>
    <property type="match status" value="1"/>
</dbReference>
<dbReference type="InterPro" id="IPR047817">
    <property type="entry name" value="ABC2_TM_bact-type"/>
</dbReference>
<dbReference type="Proteomes" id="UP000215137">
    <property type="component" value="Chromosome"/>
</dbReference>
<feature type="transmembrane region" description="Helical" evidence="5">
    <location>
        <begin position="52"/>
        <end position="74"/>
    </location>
</feature>
<dbReference type="KEGG" id="bko:CKF48_01855"/>
<feature type="transmembrane region" description="Helical" evidence="5">
    <location>
        <begin position="216"/>
        <end position="236"/>
    </location>
</feature>
<keyword evidence="5" id="KW-0813">Transport</keyword>
<feature type="transmembrane region" description="Helical" evidence="5">
    <location>
        <begin position="135"/>
        <end position="155"/>
    </location>
</feature>
<reference evidence="7 8" key="1">
    <citation type="submission" date="2017-08" db="EMBL/GenBank/DDBJ databases">
        <title>Complete Genome Sequence of Bacillus kochii Oregon-R-modENCODE STRAIN BDGP4, isolated from Drosophila melanogaster gut.</title>
        <authorList>
            <person name="Wan K.H."/>
            <person name="Yu C."/>
            <person name="Park S."/>
            <person name="Hammonds A.S."/>
            <person name="Booth B.W."/>
            <person name="Celniker S.E."/>
        </authorList>
    </citation>
    <scope>NUCLEOTIDE SEQUENCE [LARGE SCALE GENOMIC DNA]</scope>
    <source>
        <strain evidence="7 8">BDGP4</strain>
    </source>
</reference>
<feature type="transmembrane region" description="Helical" evidence="5">
    <location>
        <begin position="167"/>
        <end position="189"/>
    </location>
</feature>
<keyword evidence="3 5" id="KW-1133">Transmembrane helix</keyword>
<evidence type="ECO:0000259" key="6">
    <source>
        <dbReference type="PROSITE" id="PS51012"/>
    </source>
</evidence>
<accession>A0A248TDH4</accession>
<evidence type="ECO:0000256" key="3">
    <source>
        <dbReference type="ARBA" id="ARBA00022989"/>
    </source>
</evidence>
<dbReference type="InterPro" id="IPR000412">
    <property type="entry name" value="ABC_2_transport"/>
</dbReference>
<keyword evidence="4 5" id="KW-0472">Membrane</keyword>
<evidence type="ECO:0000256" key="4">
    <source>
        <dbReference type="ARBA" id="ARBA00023136"/>
    </source>
</evidence>
<dbReference type="PANTHER" id="PTHR43229:SF6">
    <property type="entry name" value="ABC-TYPE MULTIDRUG TRANSPORT SYSTEM, PERMEASE COMPONENT"/>
    <property type="match status" value="1"/>
</dbReference>
<keyword evidence="5" id="KW-1003">Cell membrane</keyword>
<dbReference type="PIRSF" id="PIRSF006648">
    <property type="entry name" value="DrrB"/>
    <property type="match status" value="1"/>
</dbReference>
<organism evidence="7 8">
    <name type="scientific">Cytobacillus kochii</name>
    <dbReference type="NCBI Taxonomy" id="859143"/>
    <lineage>
        <taxon>Bacteria</taxon>
        <taxon>Bacillati</taxon>
        <taxon>Bacillota</taxon>
        <taxon>Bacilli</taxon>
        <taxon>Bacillales</taxon>
        <taxon>Bacillaceae</taxon>
        <taxon>Cytobacillus</taxon>
    </lineage>
</organism>
<comment type="similarity">
    <text evidence="5">Belongs to the ABC-2 integral membrane protein family.</text>
</comment>
<dbReference type="PROSITE" id="PS51012">
    <property type="entry name" value="ABC_TM2"/>
    <property type="match status" value="1"/>
</dbReference>
<gene>
    <name evidence="7" type="ORF">CKF48_01855</name>
</gene>
<dbReference type="PANTHER" id="PTHR43229">
    <property type="entry name" value="NODULATION PROTEIN J"/>
    <property type="match status" value="1"/>
</dbReference>
<comment type="subcellular location">
    <subcellularLocation>
        <location evidence="5">Cell membrane</location>
        <topology evidence="5">Multi-pass membrane protein</topology>
    </subcellularLocation>
    <subcellularLocation>
        <location evidence="1">Membrane</location>
        <topology evidence="1">Multi-pass membrane protein</topology>
    </subcellularLocation>
</comment>
<keyword evidence="8" id="KW-1185">Reference proteome</keyword>
<dbReference type="GO" id="GO:0140359">
    <property type="term" value="F:ABC-type transporter activity"/>
    <property type="evidence" value="ECO:0007669"/>
    <property type="project" value="InterPro"/>
</dbReference>
<dbReference type="InterPro" id="IPR013525">
    <property type="entry name" value="ABC2_TM"/>
</dbReference>
<dbReference type="AlphaFoldDB" id="A0A248TDH4"/>
<dbReference type="GO" id="GO:0043190">
    <property type="term" value="C:ATP-binding cassette (ABC) transporter complex"/>
    <property type="evidence" value="ECO:0007669"/>
    <property type="project" value="InterPro"/>
</dbReference>
<feature type="transmembrane region" description="Helical" evidence="5">
    <location>
        <begin position="105"/>
        <end position="129"/>
    </location>
</feature>
<evidence type="ECO:0000256" key="2">
    <source>
        <dbReference type="ARBA" id="ARBA00022692"/>
    </source>
</evidence>
<keyword evidence="2 5" id="KW-0812">Transmembrane</keyword>